<sequence>MTEISLMGALLIGLAGGVHCVGMCSGIAGALRFATPTAHSHWPYTLSYNAGRILSYTLFGAVAGFVGQLSVQGVPGSFPILKVLSALLLLAMAAYLGRWWLGLRKLEQAGAVIWKHIQPLSKRFIPFRHPIAALPYGMIWGWLPCGLVYSALSWSMISGNPTTGALVMLCFGLGTLPALLASSIGASWLASSLQRPWLRQSVAIFLALYALFLVGSVFLGQAGILPAHHH</sequence>
<keyword evidence="1" id="KW-0472">Membrane</keyword>
<keyword evidence="1" id="KW-1133">Transmembrane helix</keyword>
<feature type="transmembrane region" description="Helical" evidence="1">
    <location>
        <begin position="202"/>
        <end position="224"/>
    </location>
</feature>
<dbReference type="Pfam" id="PF13386">
    <property type="entry name" value="DsbD_2"/>
    <property type="match status" value="1"/>
</dbReference>
<feature type="transmembrane region" description="Helical" evidence="1">
    <location>
        <begin position="77"/>
        <end position="96"/>
    </location>
</feature>
<name>A0A7S9DZX9_9ALTE</name>
<dbReference type="Proteomes" id="UP000595095">
    <property type="component" value="Chromosome"/>
</dbReference>
<proteinExistence type="predicted"/>
<dbReference type="KEGG" id="smaa:IT774_07925"/>
<evidence type="ECO:0000313" key="4">
    <source>
        <dbReference type="Proteomes" id="UP000595095"/>
    </source>
</evidence>
<accession>A0A7S9DZX9</accession>
<evidence type="ECO:0000256" key="1">
    <source>
        <dbReference type="SAM" id="Phobius"/>
    </source>
</evidence>
<protein>
    <submittedName>
        <fullName evidence="3">Sulfite exporter TauE/SafE family protein</fullName>
    </submittedName>
</protein>
<dbReference type="AlphaFoldDB" id="A0A7S9DZX9"/>
<keyword evidence="1" id="KW-0812">Transmembrane</keyword>
<dbReference type="RefSeq" id="WP_195812091.1">
    <property type="nucleotide sequence ID" value="NZ_CP064795.1"/>
</dbReference>
<keyword evidence="4" id="KW-1185">Reference proteome</keyword>
<dbReference type="PANTHER" id="PTHR42208:SF1">
    <property type="entry name" value="HEAVY METAL TRANSPORTER"/>
    <property type="match status" value="1"/>
</dbReference>
<feature type="transmembrane region" description="Helical" evidence="1">
    <location>
        <begin position="164"/>
        <end position="190"/>
    </location>
</feature>
<dbReference type="PANTHER" id="PTHR42208">
    <property type="entry name" value="HEAVY METAL TRANSPORTER-RELATED"/>
    <property type="match status" value="1"/>
</dbReference>
<evidence type="ECO:0000313" key="3">
    <source>
        <dbReference type="EMBL" id="QPG07020.1"/>
    </source>
</evidence>
<feature type="transmembrane region" description="Helical" evidence="1">
    <location>
        <begin position="131"/>
        <end position="152"/>
    </location>
</feature>
<organism evidence="3 4">
    <name type="scientific">Salinimonas marina</name>
    <dbReference type="NCBI Taxonomy" id="2785918"/>
    <lineage>
        <taxon>Bacteria</taxon>
        <taxon>Pseudomonadati</taxon>
        <taxon>Pseudomonadota</taxon>
        <taxon>Gammaproteobacteria</taxon>
        <taxon>Alteromonadales</taxon>
        <taxon>Alteromonadaceae</taxon>
        <taxon>Alteromonas/Salinimonas group</taxon>
        <taxon>Salinimonas</taxon>
    </lineage>
</organism>
<feature type="transmembrane region" description="Helical" evidence="1">
    <location>
        <begin position="6"/>
        <end position="33"/>
    </location>
</feature>
<dbReference type="InterPro" id="IPR039447">
    <property type="entry name" value="UreH-like_TM_dom"/>
</dbReference>
<evidence type="ECO:0000259" key="2">
    <source>
        <dbReference type="Pfam" id="PF13386"/>
    </source>
</evidence>
<feature type="domain" description="Urease accessory protein UreH-like transmembrane" evidence="2">
    <location>
        <begin position="9"/>
        <end position="210"/>
    </location>
</feature>
<dbReference type="EMBL" id="CP064795">
    <property type="protein sequence ID" value="QPG07020.1"/>
    <property type="molecule type" value="Genomic_DNA"/>
</dbReference>
<feature type="transmembrane region" description="Helical" evidence="1">
    <location>
        <begin position="53"/>
        <end position="71"/>
    </location>
</feature>
<gene>
    <name evidence="3" type="ORF">IT774_07925</name>
</gene>
<reference evidence="3 4" key="1">
    <citation type="submission" date="2020-11" db="EMBL/GenBank/DDBJ databases">
        <title>Complete genome sequence for Salinimonas sp. strain G2-b.</title>
        <authorList>
            <person name="Park S.-J."/>
        </authorList>
    </citation>
    <scope>NUCLEOTIDE SEQUENCE [LARGE SCALE GENOMIC DNA]</scope>
    <source>
        <strain evidence="3 4">G2-b</strain>
    </source>
</reference>